<dbReference type="Pfam" id="PF08240">
    <property type="entry name" value="ADH_N"/>
    <property type="match status" value="1"/>
</dbReference>
<dbReference type="PANTHER" id="PTHR44013">
    <property type="entry name" value="ZINC-TYPE ALCOHOL DEHYDROGENASE-LIKE PROTEIN C16A3.02C"/>
    <property type="match status" value="1"/>
</dbReference>
<dbReference type="InterPro" id="IPR013154">
    <property type="entry name" value="ADH-like_N"/>
</dbReference>
<feature type="compositionally biased region" description="Low complexity" evidence="1">
    <location>
        <begin position="103"/>
        <end position="114"/>
    </location>
</feature>
<gene>
    <name evidence="3" type="ORF">RD792_010147</name>
</gene>
<dbReference type="Gene3D" id="3.90.180.10">
    <property type="entry name" value="Medium-chain alcohol dehydrogenases, catalytic domain"/>
    <property type="match status" value="2"/>
</dbReference>
<comment type="caution">
    <text evidence="3">The sequence shown here is derived from an EMBL/GenBank/DDBJ whole genome shotgun (WGS) entry which is preliminary data.</text>
</comment>
<proteinExistence type="predicted"/>
<evidence type="ECO:0000313" key="3">
    <source>
        <dbReference type="EMBL" id="KAK4482973.1"/>
    </source>
</evidence>
<dbReference type="SUPFAM" id="SSF51735">
    <property type="entry name" value="NAD(P)-binding Rossmann-fold domains"/>
    <property type="match status" value="1"/>
</dbReference>
<reference evidence="3 4" key="1">
    <citation type="journal article" date="2023" name="bioRxiv">
        <title>Genome report: Whole genome sequence and annotation of Penstemon davidsonii.</title>
        <authorList>
            <person name="Ostevik K.L."/>
            <person name="Alabady M."/>
            <person name="Zhang M."/>
            <person name="Rausher M.D."/>
        </authorList>
    </citation>
    <scope>NUCLEOTIDE SEQUENCE [LARGE SCALE GENOMIC DNA]</scope>
    <source>
        <strain evidence="3">DNT005</strain>
        <tissue evidence="3">Whole leaf</tissue>
    </source>
</reference>
<name>A0ABR0D150_9LAMI</name>
<feature type="compositionally biased region" description="Polar residues" evidence="1">
    <location>
        <begin position="129"/>
        <end position="138"/>
    </location>
</feature>
<keyword evidence="4" id="KW-1185">Reference proteome</keyword>
<dbReference type="EMBL" id="JAYDYQ010002534">
    <property type="protein sequence ID" value="KAK4482973.1"/>
    <property type="molecule type" value="Genomic_DNA"/>
</dbReference>
<evidence type="ECO:0000256" key="1">
    <source>
        <dbReference type="SAM" id="MobiDB-lite"/>
    </source>
</evidence>
<dbReference type="CDD" id="cd08267">
    <property type="entry name" value="MDR1"/>
    <property type="match status" value="1"/>
</dbReference>
<dbReference type="Pfam" id="PF13602">
    <property type="entry name" value="ADH_zinc_N_2"/>
    <property type="match status" value="1"/>
</dbReference>
<dbReference type="Gene3D" id="3.40.50.720">
    <property type="entry name" value="NAD(P)-binding Rossmann-like Domain"/>
    <property type="match status" value="1"/>
</dbReference>
<dbReference type="InterPro" id="IPR011032">
    <property type="entry name" value="GroES-like_sf"/>
</dbReference>
<dbReference type="SUPFAM" id="SSF50129">
    <property type="entry name" value="GroES-like"/>
    <property type="match status" value="1"/>
</dbReference>
<accession>A0ABR0D150</accession>
<dbReference type="InterPro" id="IPR036291">
    <property type="entry name" value="NAD(P)-bd_dom_sf"/>
</dbReference>
<dbReference type="PANTHER" id="PTHR44013:SF1">
    <property type="entry name" value="ZINC-TYPE ALCOHOL DEHYDROGENASE-LIKE PROTEIN C16A3.02C"/>
    <property type="match status" value="1"/>
</dbReference>
<dbReference type="Proteomes" id="UP001291926">
    <property type="component" value="Unassembled WGS sequence"/>
</dbReference>
<protein>
    <recommendedName>
        <fullName evidence="2">Alcohol dehydrogenase-like N-terminal domain-containing protein</fullName>
    </recommendedName>
</protein>
<feature type="region of interest" description="Disordered" evidence="1">
    <location>
        <begin position="97"/>
        <end position="175"/>
    </location>
</feature>
<sequence>MAPKLMQALKYDGSGNGSVGLKQAEIPVPSPYKDEVLLKLEATSLNPVDWKTHKLKVLLNPLFPRKFPLVPATDVAGEVVEVGPGVKNFKPGDKVVAMTGGLSTPSQKKSTQSTDPLKFQPPKARAFQSPPSQHTQPSLNPPKSNSTKTPPKKTSSSPPLPAASATTPYSSQSSETTTCGARNIVLVKNLGADEVLDYNTPEGESLKSPSGRKYDAVIHCAEARRAWSTFEPNLSGDGVVVDLSPGGSDFLRYGLQRVWFSKKKLVFLFVGVVNEELKYMVDLVKEGKIKCVIDFKCCLSEDGDAWRKMISGHATGKIVVEQ</sequence>
<evidence type="ECO:0000259" key="2">
    <source>
        <dbReference type="Pfam" id="PF08240"/>
    </source>
</evidence>
<feature type="domain" description="Alcohol dehydrogenase-like N-terminal" evidence="2">
    <location>
        <begin position="33"/>
        <end position="99"/>
    </location>
</feature>
<dbReference type="InterPro" id="IPR052733">
    <property type="entry name" value="Chloroplast_QOR"/>
</dbReference>
<evidence type="ECO:0000313" key="4">
    <source>
        <dbReference type="Proteomes" id="UP001291926"/>
    </source>
</evidence>
<organism evidence="3 4">
    <name type="scientific">Penstemon davidsonii</name>
    <dbReference type="NCBI Taxonomy" id="160366"/>
    <lineage>
        <taxon>Eukaryota</taxon>
        <taxon>Viridiplantae</taxon>
        <taxon>Streptophyta</taxon>
        <taxon>Embryophyta</taxon>
        <taxon>Tracheophyta</taxon>
        <taxon>Spermatophyta</taxon>
        <taxon>Magnoliopsida</taxon>
        <taxon>eudicotyledons</taxon>
        <taxon>Gunneridae</taxon>
        <taxon>Pentapetalae</taxon>
        <taxon>asterids</taxon>
        <taxon>lamiids</taxon>
        <taxon>Lamiales</taxon>
        <taxon>Plantaginaceae</taxon>
        <taxon>Cheloneae</taxon>
        <taxon>Penstemon</taxon>
    </lineage>
</organism>
<feature type="compositionally biased region" description="Low complexity" evidence="1">
    <location>
        <begin position="141"/>
        <end position="174"/>
    </location>
</feature>